<dbReference type="Pfam" id="PF01965">
    <property type="entry name" value="DJ-1_PfpI"/>
    <property type="match status" value="1"/>
</dbReference>
<proteinExistence type="inferred from homology"/>
<evidence type="ECO:0000313" key="6">
    <source>
        <dbReference type="Proteomes" id="UP000541535"/>
    </source>
</evidence>
<sequence>MPKKILVVLTATEKYPNLQRATGIWLGEAVHFVDVVQQAGYEVDYLTPHGGYTPIDPHSLALAEPIDWEWYGKRDFMNRLGATLKPADVNTTDYAAIYFVGGHGVMWDFPDNQDFQRLSREIYEAGGYIASVCHGAAGLLNIKLSDGSLLVEGKQVTAFTNEEERQAELDKFVPFLTEDELVRRRAHFQKAQQPWQPFAVSDQRLITGQNPASGAAVARLLVQELAAR</sequence>
<dbReference type="InterPro" id="IPR029062">
    <property type="entry name" value="Class_I_gatase-like"/>
</dbReference>
<keyword evidence="5" id="KW-0645">Protease</keyword>
<dbReference type="PANTHER" id="PTHR48094">
    <property type="entry name" value="PROTEIN/NUCLEIC ACID DEGLYCASE DJ-1-RELATED"/>
    <property type="match status" value="1"/>
</dbReference>
<dbReference type="RefSeq" id="WP_183441207.1">
    <property type="nucleotide sequence ID" value="NZ_JACHXD010000006.1"/>
</dbReference>
<comment type="similarity">
    <text evidence="3">Belongs to the peptidase C56 family. HSP31-like subfamily.</text>
</comment>
<dbReference type="AlphaFoldDB" id="A0A7W5FU13"/>
<dbReference type="GO" id="GO:0005737">
    <property type="term" value="C:cytoplasm"/>
    <property type="evidence" value="ECO:0007669"/>
    <property type="project" value="TreeGrafter"/>
</dbReference>
<evidence type="ECO:0000256" key="3">
    <source>
        <dbReference type="ARBA" id="ARBA00038493"/>
    </source>
</evidence>
<dbReference type="CDD" id="cd03141">
    <property type="entry name" value="GATase1_Hsp31_like"/>
    <property type="match status" value="1"/>
</dbReference>
<gene>
    <name evidence="5" type="ORF">FHS03_002411</name>
</gene>
<dbReference type="GO" id="GO:0006508">
    <property type="term" value="P:proteolysis"/>
    <property type="evidence" value="ECO:0007669"/>
    <property type="project" value="UniProtKB-KW"/>
</dbReference>
<feature type="domain" description="DJ-1/PfpI" evidence="4">
    <location>
        <begin position="28"/>
        <end position="223"/>
    </location>
</feature>
<comment type="caution">
    <text evidence="5">The sequence shown here is derived from an EMBL/GenBank/DDBJ whole genome shotgun (WGS) entry which is preliminary data.</text>
</comment>
<dbReference type="GO" id="GO:0019243">
    <property type="term" value="P:methylglyoxal catabolic process to D-lactate via S-lactoyl-glutathione"/>
    <property type="evidence" value="ECO:0007669"/>
    <property type="project" value="TreeGrafter"/>
</dbReference>
<keyword evidence="6" id="KW-1185">Reference proteome</keyword>
<evidence type="ECO:0000259" key="4">
    <source>
        <dbReference type="Pfam" id="PF01965"/>
    </source>
</evidence>
<dbReference type="GO" id="GO:0019172">
    <property type="term" value="F:glyoxalase III activity"/>
    <property type="evidence" value="ECO:0007669"/>
    <property type="project" value="TreeGrafter"/>
</dbReference>
<dbReference type="PANTHER" id="PTHR48094:SF11">
    <property type="entry name" value="GLUTATHIONE-INDEPENDENT GLYOXALASE HSP31-RELATED"/>
    <property type="match status" value="1"/>
</dbReference>
<dbReference type="EMBL" id="JACHXD010000006">
    <property type="protein sequence ID" value="MBB3119359.1"/>
    <property type="molecule type" value="Genomic_DNA"/>
</dbReference>
<dbReference type="GO" id="GO:0008233">
    <property type="term" value="F:peptidase activity"/>
    <property type="evidence" value="ECO:0007669"/>
    <property type="project" value="UniProtKB-KW"/>
</dbReference>
<keyword evidence="1" id="KW-0346">Stress response</keyword>
<name>A0A7W5FU13_9BURK</name>
<evidence type="ECO:0000256" key="1">
    <source>
        <dbReference type="ARBA" id="ARBA00023016"/>
    </source>
</evidence>
<dbReference type="InterPro" id="IPR050325">
    <property type="entry name" value="Prot/Nucl_acid_deglycase"/>
</dbReference>
<evidence type="ECO:0000313" key="5">
    <source>
        <dbReference type="EMBL" id="MBB3119359.1"/>
    </source>
</evidence>
<dbReference type="InterPro" id="IPR002818">
    <property type="entry name" value="DJ-1/PfpI"/>
</dbReference>
<evidence type="ECO:0000256" key="2">
    <source>
        <dbReference type="ARBA" id="ARBA00023239"/>
    </source>
</evidence>
<protein>
    <submittedName>
        <fullName evidence="5">Putative intracellular protease/amidase</fullName>
    </submittedName>
</protein>
<dbReference type="Proteomes" id="UP000541535">
    <property type="component" value="Unassembled WGS sequence"/>
</dbReference>
<organism evidence="5 6">
    <name type="scientific">Pseudoduganella violacea</name>
    <dbReference type="NCBI Taxonomy" id="1715466"/>
    <lineage>
        <taxon>Bacteria</taxon>
        <taxon>Pseudomonadati</taxon>
        <taxon>Pseudomonadota</taxon>
        <taxon>Betaproteobacteria</taxon>
        <taxon>Burkholderiales</taxon>
        <taxon>Oxalobacteraceae</taxon>
        <taxon>Telluria group</taxon>
        <taxon>Pseudoduganella</taxon>
    </lineage>
</organism>
<dbReference type="Gene3D" id="3.40.50.880">
    <property type="match status" value="1"/>
</dbReference>
<accession>A0A7W5FU13</accession>
<keyword evidence="5" id="KW-0378">Hydrolase</keyword>
<keyword evidence="2" id="KW-0456">Lyase</keyword>
<reference evidence="5 6" key="1">
    <citation type="submission" date="2020-08" db="EMBL/GenBank/DDBJ databases">
        <title>Genomic Encyclopedia of Type Strains, Phase III (KMG-III): the genomes of soil and plant-associated and newly described type strains.</title>
        <authorList>
            <person name="Whitman W."/>
        </authorList>
    </citation>
    <scope>NUCLEOTIDE SEQUENCE [LARGE SCALE GENOMIC DNA]</scope>
    <source>
        <strain evidence="5 6">CECT 8897</strain>
    </source>
</reference>
<dbReference type="SUPFAM" id="SSF52317">
    <property type="entry name" value="Class I glutamine amidotransferase-like"/>
    <property type="match status" value="1"/>
</dbReference>